<dbReference type="Gene3D" id="1.20.1600.10">
    <property type="entry name" value="Outer membrane efflux proteins (OEP)"/>
    <property type="match status" value="1"/>
</dbReference>
<dbReference type="PROSITE" id="PS51257">
    <property type="entry name" value="PROKAR_LIPOPROTEIN"/>
    <property type="match status" value="1"/>
</dbReference>
<dbReference type="InterPro" id="IPR003423">
    <property type="entry name" value="OMP_efflux"/>
</dbReference>
<feature type="chain" id="PRO_5046707063" evidence="2">
    <location>
        <begin position="22"/>
        <end position="415"/>
    </location>
</feature>
<evidence type="ECO:0000313" key="3">
    <source>
        <dbReference type="EMBL" id="MDR7091388.1"/>
    </source>
</evidence>
<dbReference type="PANTHER" id="PTHR30203:SF24">
    <property type="entry name" value="BLR4935 PROTEIN"/>
    <property type="match status" value="1"/>
</dbReference>
<evidence type="ECO:0000256" key="2">
    <source>
        <dbReference type="SAM" id="SignalP"/>
    </source>
</evidence>
<dbReference type="Proteomes" id="UP001253595">
    <property type="component" value="Unassembled WGS sequence"/>
</dbReference>
<proteinExistence type="inferred from homology"/>
<organism evidence="3 4">
    <name type="scientific">Cellvibrio fibrivorans</name>
    <dbReference type="NCBI Taxonomy" id="126350"/>
    <lineage>
        <taxon>Bacteria</taxon>
        <taxon>Pseudomonadati</taxon>
        <taxon>Pseudomonadota</taxon>
        <taxon>Gammaproteobacteria</taxon>
        <taxon>Cellvibrionales</taxon>
        <taxon>Cellvibrionaceae</taxon>
        <taxon>Cellvibrio</taxon>
    </lineage>
</organism>
<dbReference type="EMBL" id="JAVDVX010000006">
    <property type="protein sequence ID" value="MDR7091388.1"/>
    <property type="molecule type" value="Genomic_DNA"/>
</dbReference>
<keyword evidence="4" id="KW-1185">Reference proteome</keyword>
<protein>
    <submittedName>
        <fullName evidence="3">Cobalt-zinc-cadmium efflux system outer membrane protein</fullName>
    </submittedName>
</protein>
<feature type="signal peptide" evidence="2">
    <location>
        <begin position="1"/>
        <end position="21"/>
    </location>
</feature>
<reference evidence="3 4" key="1">
    <citation type="submission" date="2023-07" db="EMBL/GenBank/DDBJ databases">
        <title>Sorghum-associated microbial communities from plants grown in Nebraska, USA.</title>
        <authorList>
            <person name="Schachtman D."/>
        </authorList>
    </citation>
    <scope>NUCLEOTIDE SEQUENCE [LARGE SCALE GENOMIC DNA]</scope>
    <source>
        <strain evidence="3 4">BE190</strain>
    </source>
</reference>
<dbReference type="Pfam" id="PF02321">
    <property type="entry name" value="OEP"/>
    <property type="match status" value="1"/>
</dbReference>
<evidence type="ECO:0000256" key="1">
    <source>
        <dbReference type="ARBA" id="ARBA00007613"/>
    </source>
</evidence>
<dbReference type="RefSeq" id="WP_310074637.1">
    <property type="nucleotide sequence ID" value="NZ_JAVDVX010000006.1"/>
</dbReference>
<dbReference type="PANTHER" id="PTHR30203">
    <property type="entry name" value="OUTER MEMBRANE CATION EFFLUX PROTEIN"/>
    <property type="match status" value="1"/>
</dbReference>
<dbReference type="InterPro" id="IPR010131">
    <property type="entry name" value="MdtP/NodT-like"/>
</dbReference>
<comment type="caution">
    <text evidence="3">The sequence shown here is derived from an EMBL/GenBank/DDBJ whole genome shotgun (WGS) entry which is preliminary data.</text>
</comment>
<sequence>MNKFSFALPLLVSALACTAVADGISLQDALSASLQHNPQLAGYQFRRAALTGEQTTAALRPEMRLHSELENVAGSGDFSGADGAELTLSFASVIELGDQRDARLGVVTARQQQLATEQRVAVLDLVAAVNYRFIALIAAQEQEQVQKQAQQLAQSLVTSLSKRVQAGRAPQEELLRARAAQAKAALDVDRARQRMQLEALKLSAYWADSTPDFTRAEGDLFALTNAEPLVDWQTRLAQNPDLLLLADETRLRSAELRKAEAEGQMTLGWSAGVRQLQMSEDTALVAGINIPLASGKRASGAISKARAEQDAATFAADSSKVQLEARLNQTYSAHTQALAELHSLRDQILPLLQDANRATAAAFDQGRYSSLELALAQRELLEARAALIDAALRAHETRIELERLTASAPETEIAQ</sequence>
<evidence type="ECO:0000313" key="4">
    <source>
        <dbReference type="Proteomes" id="UP001253595"/>
    </source>
</evidence>
<keyword evidence="2" id="KW-0732">Signal</keyword>
<name>A0ABU1V215_9GAMM</name>
<dbReference type="SUPFAM" id="SSF56954">
    <property type="entry name" value="Outer membrane efflux proteins (OEP)"/>
    <property type="match status" value="1"/>
</dbReference>
<gene>
    <name evidence="3" type="ORF">J2X05_003423</name>
</gene>
<accession>A0ABU1V215</accession>
<comment type="similarity">
    <text evidence="1">Belongs to the outer membrane factor (OMF) (TC 1.B.17) family.</text>
</comment>